<proteinExistence type="predicted"/>
<sequence>MVPTILPDRYSVENLRRVFENPRLLRRELFNWTLRINSRSRRVLNALSGTDENIDIIAADWDNLILLDACRYDLFDARNQLDGDLQSVRSKGSDSWEFMNANFAGRTLHDTVYVTANPHVYELPDNTFHAVENLLETRWDEEAGTVRPAAVVEEAIKALDRYPEKRLIVHFMQPHFPFLGPTGQTFDHMGIKDLDAAERSDAPNPWFGLIYEDTVDAETVLTAYRENLDLLFPHVERLLEILSGKSVVTSDHGNLIGERGFPIPMRMYGHPRGLNRDEVRTVPWLELETADRRRIISEPPQQDETEPNDDVVEDRLSALGYV</sequence>
<gene>
    <name evidence="2" type="ORF">SAMN04488694_12528</name>
    <name evidence="1" type="ORF">SAMN05192552_10165</name>
</gene>
<dbReference type="SUPFAM" id="SSF53649">
    <property type="entry name" value="Alkaline phosphatase-like"/>
    <property type="match status" value="1"/>
</dbReference>
<keyword evidence="3" id="KW-1185">Reference proteome</keyword>
<evidence type="ECO:0008006" key="5">
    <source>
        <dbReference type="Google" id="ProtNLM"/>
    </source>
</evidence>
<dbReference type="RefSeq" id="WP_092934881.1">
    <property type="nucleotide sequence ID" value="NZ_FMZP01000016.1"/>
</dbReference>
<reference evidence="3 4" key="1">
    <citation type="submission" date="2016-10" db="EMBL/GenBank/DDBJ databases">
        <authorList>
            <person name="Varghese N."/>
            <person name="Submissions S."/>
        </authorList>
    </citation>
    <scope>NUCLEOTIDE SEQUENCE [LARGE SCALE GENOMIC DNA]</scope>
    <source>
        <strain evidence="1 4">CDM_1</strain>
        <strain evidence="3">CDM_6</strain>
    </source>
</reference>
<evidence type="ECO:0000313" key="1">
    <source>
        <dbReference type="EMBL" id="SDD23300.1"/>
    </source>
</evidence>
<dbReference type="AlphaFoldDB" id="A0A1G6T292"/>
<evidence type="ECO:0000313" key="2">
    <source>
        <dbReference type="EMBL" id="SEU00405.1"/>
    </source>
</evidence>
<evidence type="ECO:0000313" key="4">
    <source>
        <dbReference type="Proteomes" id="UP000324021"/>
    </source>
</evidence>
<reference evidence="2" key="2">
    <citation type="submission" date="2016-10" db="EMBL/GenBank/DDBJ databases">
        <authorList>
            <person name="de Groot N.N."/>
        </authorList>
    </citation>
    <scope>NUCLEOTIDE SEQUENCE [LARGE SCALE GENOMIC DNA]</scope>
    <source>
        <strain evidence="2">CDM_6</strain>
    </source>
</reference>
<dbReference type="OrthoDB" id="100846at2157"/>
<accession>A0A1G6T292</accession>
<dbReference type="Gene3D" id="3.40.720.10">
    <property type="entry name" value="Alkaline Phosphatase, subunit A"/>
    <property type="match status" value="1"/>
</dbReference>
<organism evidence="1 4">
    <name type="scientific">Natrinema hispanicum</name>
    <dbReference type="NCBI Taxonomy" id="392421"/>
    <lineage>
        <taxon>Archaea</taxon>
        <taxon>Methanobacteriati</taxon>
        <taxon>Methanobacteriota</taxon>
        <taxon>Stenosarchaea group</taxon>
        <taxon>Halobacteria</taxon>
        <taxon>Halobacteriales</taxon>
        <taxon>Natrialbaceae</taxon>
        <taxon>Natrinema</taxon>
    </lineage>
</organism>
<dbReference type="Proteomes" id="UP000324021">
    <property type="component" value="Unassembled WGS sequence"/>
</dbReference>
<dbReference type="Proteomes" id="UP000199320">
    <property type="component" value="Unassembled WGS sequence"/>
</dbReference>
<dbReference type="EMBL" id="FOIC01000025">
    <property type="protein sequence ID" value="SEU00405.1"/>
    <property type="molecule type" value="Genomic_DNA"/>
</dbReference>
<protein>
    <recommendedName>
        <fullName evidence="5">Sulfatase-like protein</fullName>
    </recommendedName>
</protein>
<evidence type="ECO:0000313" key="3">
    <source>
        <dbReference type="Proteomes" id="UP000199320"/>
    </source>
</evidence>
<dbReference type="EMBL" id="FMZP01000016">
    <property type="protein sequence ID" value="SDD23300.1"/>
    <property type="molecule type" value="Genomic_DNA"/>
</dbReference>
<dbReference type="InterPro" id="IPR017850">
    <property type="entry name" value="Alkaline_phosphatase_core_sf"/>
</dbReference>
<name>A0A1G6T292_9EURY</name>